<protein>
    <recommendedName>
        <fullName evidence="4">Per a allergen</fullName>
    </recommendedName>
</protein>
<comment type="caution">
    <text evidence="2">The sequence shown here is derived from an EMBL/GenBank/DDBJ whole genome shotgun (WGS) entry which is preliminary data.</text>
</comment>
<sequence length="67" mass="7174">MAGLCEGGNEPPGSLKASNFPKDPEVKAVRTPPVVVAAQFVPVTSGRKIWIARPYHRKGAVLYVFAP</sequence>
<name>A0ABQ8SZW2_PERAM</name>
<dbReference type="Proteomes" id="UP001148838">
    <property type="component" value="Unassembled WGS sequence"/>
</dbReference>
<evidence type="ECO:0000256" key="1">
    <source>
        <dbReference type="SAM" id="MobiDB-lite"/>
    </source>
</evidence>
<evidence type="ECO:0000313" key="3">
    <source>
        <dbReference type="Proteomes" id="UP001148838"/>
    </source>
</evidence>
<keyword evidence="3" id="KW-1185">Reference proteome</keyword>
<dbReference type="EMBL" id="JAJSOF020000019">
    <property type="protein sequence ID" value="KAJ4439187.1"/>
    <property type="molecule type" value="Genomic_DNA"/>
</dbReference>
<evidence type="ECO:0000313" key="2">
    <source>
        <dbReference type="EMBL" id="KAJ4439187.1"/>
    </source>
</evidence>
<organism evidence="2 3">
    <name type="scientific">Periplaneta americana</name>
    <name type="common">American cockroach</name>
    <name type="synonym">Blatta americana</name>
    <dbReference type="NCBI Taxonomy" id="6978"/>
    <lineage>
        <taxon>Eukaryota</taxon>
        <taxon>Metazoa</taxon>
        <taxon>Ecdysozoa</taxon>
        <taxon>Arthropoda</taxon>
        <taxon>Hexapoda</taxon>
        <taxon>Insecta</taxon>
        <taxon>Pterygota</taxon>
        <taxon>Neoptera</taxon>
        <taxon>Polyneoptera</taxon>
        <taxon>Dictyoptera</taxon>
        <taxon>Blattodea</taxon>
        <taxon>Blattoidea</taxon>
        <taxon>Blattidae</taxon>
        <taxon>Blattinae</taxon>
        <taxon>Periplaneta</taxon>
    </lineage>
</organism>
<reference evidence="2 3" key="1">
    <citation type="journal article" date="2022" name="Allergy">
        <title>Genome assembly and annotation of Periplaneta americana reveal a comprehensive cockroach allergen profile.</title>
        <authorList>
            <person name="Wang L."/>
            <person name="Xiong Q."/>
            <person name="Saelim N."/>
            <person name="Wang L."/>
            <person name="Nong W."/>
            <person name="Wan A.T."/>
            <person name="Shi M."/>
            <person name="Liu X."/>
            <person name="Cao Q."/>
            <person name="Hui J.H.L."/>
            <person name="Sookrung N."/>
            <person name="Leung T.F."/>
            <person name="Tungtrongchitr A."/>
            <person name="Tsui S.K.W."/>
        </authorList>
    </citation>
    <scope>NUCLEOTIDE SEQUENCE [LARGE SCALE GENOMIC DNA]</scope>
    <source>
        <strain evidence="2">PWHHKU_190912</strain>
    </source>
</reference>
<proteinExistence type="predicted"/>
<gene>
    <name evidence="2" type="ORF">ANN_15147</name>
</gene>
<evidence type="ECO:0008006" key="4">
    <source>
        <dbReference type="Google" id="ProtNLM"/>
    </source>
</evidence>
<feature type="region of interest" description="Disordered" evidence="1">
    <location>
        <begin position="1"/>
        <end position="21"/>
    </location>
</feature>
<accession>A0ABQ8SZW2</accession>